<protein>
    <submittedName>
        <fullName evidence="4">WYL domain-containing protein</fullName>
    </submittedName>
</protein>
<name>A0A9D2CB40_9MICO</name>
<dbReference type="PIRSF" id="PIRSF016838">
    <property type="entry name" value="PafC"/>
    <property type="match status" value="1"/>
</dbReference>
<dbReference type="EMBL" id="DXDC01000454">
    <property type="protein sequence ID" value="HIY67549.1"/>
    <property type="molecule type" value="Genomic_DNA"/>
</dbReference>
<dbReference type="Pfam" id="PF13280">
    <property type="entry name" value="WYL"/>
    <property type="match status" value="1"/>
</dbReference>
<evidence type="ECO:0000259" key="1">
    <source>
        <dbReference type="Pfam" id="PF13280"/>
    </source>
</evidence>
<dbReference type="InterPro" id="IPR051534">
    <property type="entry name" value="CBASS_pafABC_assoc_protein"/>
</dbReference>
<gene>
    <name evidence="4" type="ORF">H9830_14890</name>
</gene>
<dbReference type="InterPro" id="IPR043839">
    <property type="entry name" value="PafC_HTH"/>
</dbReference>
<dbReference type="Pfam" id="PF25583">
    <property type="entry name" value="WCX"/>
    <property type="match status" value="1"/>
</dbReference>
<dbReference type="InterPro" id="IPR028349">
    <property type="entry name" value="PafC-like"/>
</dbReference>
<comment type="caution">
    <text evidence="4">The sequence shown here is derived from an EMBL/GenBank/DDBJ whole genome shotgun (WGS) entry which is preliminary data.</text>
</comment>
<dbReference type="AlphaFoldDB" id="A0A9D2CB40"/>
<proteinExistence type="predicted"/>
<evidence type="ECO:0000313" key="5">
    <source>
        <dbReference type="Proteomes" id="UP000824005"/>
    </source>
</evidence>
<sequence>MAEQRYPEETFALLTPLVHYLVAAGSVDVDEAAQHFDTTPDRIRRAVRLLSLTGVPNSWGDPTMFDFDFEAFEHEDRIEIKYLPALENATVKLSPREAAAIVTGLERLALIADDEGDRIQTLAKRVREATVANHLTVAAQAATGDATVRSVRRAVQEGAAMTFRYRKPDSDLEERRVIPVRLEIHDEITLTAGYDLDRGAMRTFRIDRMDDVVLVERPHGIEFHEDHDREVAESLTVHASAAAALSLAAYTSASEPADDGGRILAIDVWDTQSVLRAIMATGGEARVLAPPSAVAAVGRLARAALR</sequence>
<reference evidence="4" key="1">
    <citation type="journal article" date="2021" name="PeerJ">
        <title>Extensive microbial diversity within the chicken gut microbiome revealed by metagenomics and culture.</title>
        <authorList>
            <person name="Gilroy R."/>
            <person name="Ravi A."/>
            <person name="Getino M."/>
            <person name="Pursley I."/>
            <person name="Horton D.L."/>
            <person name="Alikhan N.F."/>
            <person name="Baker D."/>
            <person name="Gharbi K."/>
            <person name="Hall N."/>
            <person name="Watson M."/>
            <person name="Adriaenssens E.M."/>
            <person name="Foster-Nyarko E."/>
            <person name="Jarju S."/>
            <person name="Secka A."/>
            <person name="Antonio M."/>
            <person name="Oren A."/>
            <person name="Chaudhuri R.R."/>
            <person name="La Ragione R."/>
            <person name="Hildebrand F."/>
            <person name="Pallen M.J."/>
        </authorList>
    </citation>
    <scope>NUCLEOTIDE SEQUENCE</scope>
    <source>
        <strain evidence="4">ChiGjej1B1-98</strain>
    </source>
</reference>
<reference evidence="4" key="2">
    <citation type="submission" date="2021-04" db="EMBL/GenBank/DDBJ databases">
        <authorList>
            <person name="Gilroy R."/>
        </authorList>
    </citation>
    <scope>NUCLEOTIDE SEQUENCE</scope>
    <source>
        <strain evidence="4">ChiGjej1B1-98</strain>
    </source>
</reference>
<dbReference type="Proteomes" id="UP000824005">
    <property type="component" value="Unassembled WGS sequence"/>
</dbReference>
<dbReference type="InterPro" id="IPR057727">
    <property type="entry name" value="WCX_dom"/>
</dbReference>
<evidence type="ECO:0000313" key="4">
    <source>
        <dbReference type="EMBL" id="HIY67549.1"/>
    </source>
</evidence>
<dbReference type="InterPro" id="IPR026881">
    <property type="entry name" value="WYL_dom"/>
</dbReference>
<organism evidence="4 5">
    <name type="scientific">Candidatus Agrococcus pullicola</name>
    <dbReference type="NCBI Taxonomy" id="2838429"/>
    <lineage>
        <taxon>Bacteria</taxon>
        <taxon>Bacillati</taxon>
        <taxon>Actinomycetota</taxon>
        <taxon>Actinomycetes</taxon>
        <taxon>Micrococcales</taxon>
        <taxon>Microbacteriaceae</taxon>
        <taxon>Agrococcus</taxon>
    </lineage>
</organism>
<dbReference type="PANTHER" id="PTHR34580:SF1">
    <property type="entry name" value="PROTEIN PAFC"/>
    <property type="match status" value="1"/>
</dbReference>
<evidence type="ECO:0000259" key="3">
    <source>
        <dbReference type="Pfam" id="PF25583"/>
    </source>
</evidence>
<feature type="domain" description="WCX" evidence="3">
    <location>
        <begin position="235"/>
        <end position="305"/>
    </location>
</feature>
<evidence type="ECO:0000259" key="2">
    <source>
        <dbReference type="Pfam" id="PF19187"/>
    </source>
</evidence>
<feature type="domain" description="WYL" evidence="1">
    <location>
        <begin position="147"/>
        <end position="212"/>
    </location>
</feature>
<dbReference type="PANTHER" id="PTHR34580">
    <property type="match status" value="1"/>
</dbReference>
<feature type="domain" description="PafC HTH" evidence="2">
    <location>
        <begin position="11"/>
        <end position="127"/>
    </location>
</feature>
<dbReference type="Pfam" id="PF19187">
    <property type="entry name" value="HTH_PafC"/>
    <property type="match status" value="1"/>
</dbReference>
<accession>A0A9D2CB40</accession>
<dbReference type="PROSITE" id="PS52050">
    <property type="entry name" value="WYL"/>
    <property type="match status" value="1"/>
</dbReference>